<dbReference type="RefSeq" id="WP_009141292.1">
    <property type="nucleotide sequence ID" value="NZ_JH126469.1"/>
</dbReference>
<accession>G1WIU4</accession>
<comment type="caution">
    <text evidence="1">The sequence shown here is derived from an EMBL/GenBank/DDBJ whole genome shotgun (WGS) entry which is preliminary data.</text>
</comment>
<dbReference type="GeneID" id="69064613"/>
<evidence type="ECO:0000313" key="2">
    <source>
        <dbReference type="Proteomes" id="UP000004830"/>
    </source>
</evidence>
<protein>
    <submittedName>
        <fullName evidence="1">Uncharacterized protein</fullName>
    </submittedName>
</protein>
<dbReference type="EMBL" id="ADLS01000016">
    <property type="protein sequence ID" value="EGX70752.1"/>
    <property type="molecule type" value="Genomic_DNA"/>
</dbReference>
<sequence>MSAIAQTQQAISRAVAQFATQGLFPACDMASRLSCRRRLHFAACLDAAGATPWPGLGFLGWRVDIGT</sequence>
<gene>
    <name evidence="1" type="ORF">HMPREF9452_01257</name>
</gene>
<name>G1WIU4_9ACTN</name>
<dbReference type="HOGENOM" id="CLU_2983490_0_0_11"/>
<proteinExistence type="predicted"/>
<dbReference type="Proteomes" id="UP000004830">
    <property type="component" value="Unassembled WGS sequence"/>
</dbReference>
<feature type="non-terminal residue" evidence="1">
    <location>
        <position position="67"/>
    </location>
</feature>
<organism evidence="1 2">
    <name type="scientific">Collinsella tanakaei YIT 12063</name>
    <dbReference type="NCBI Taxonomy" id="742742"/>
    <lineage>
        <taxon>Bacteria</taxon>
        <taxon>Bacillati</taxon>
        <taxon>Actinomycetota</taxon>
        <taxon>Coriobacteriia</taxon>
        <taxon>Coriobacteriales</taxon>
        <taxon>Coriobacteriaceae</taxon>
        <taxon>Collinsella</taxon>
    </lineage>
</organism>
<reference evidence="1 2" key="1">
    <citation type="submission" date="2011-06" db="EMBL/GenBank/DDBJ databases">
        <title>The Genome Sequence of Collinsella tanakaei YIT 12063.</title>
        <authorList>
            <consortium name="The Broad Institute Genome Sequencing Platform"/>
            <person name="Earl A."/>
            <person name="Ward D."/>
            <person name="Feldgarden M."/>
            <person name="Gevers D."/>
            <person name="Morotomi M."/>
            <person name="Young S.K."/>
            <person name="Zeng Q."/>
            <person name="Gargeya S."/>
            <person name="Fitzgerald M."/>
            <person name="Haas B."/>
            <person name="Abouelleil A."/>
            <person name="Alvarado L."/>
            <person name="Arachchi H.M."/>
            <person name="Berlin A."/>
            <person name="Brown A."/>
            <person name="Chapman S.B."/>
            <person name="Chen Z."/>
            <person name="Dunbar C."/>
            <person name="Freedman E."/>
            <person name="Gearin G."/>
            <person name="Gellesch M."/>
            <person name="Goldberg J."/>
            <person name="Griggs A."/>
            <person name="Gujja S."/>
            <person name="Heiman D."/>
            <person name="Howarth C."/>
            <person name="Larson L."/>
            <person name="Lui A."/>
            <person name="MacDonald P.J.P."/>
            <person name="Mehta T."/>
            <person name="Montmayeur A."/>
            <person name="Murphy C."/>
            <person name="Neiman D."/>
            <person name="Pearson M."/>
            <person name="Priest M."/>
            <person name="Roberts A."/>
            <person name="Saif S."/>
            <person name="Shea T."/>
            <person name="Shenoy N."/>
            <person name="Sisk P."/>
            <person name="Stolte C."/>
            <person name="Sykes S."/>
            <person name="Wortman J."/>
            <person name="Nusbaum C."/>
            <person name="Birren B."/>
        </authorList>
    </citation>
    <scope>NUCLEOTIDE SEQUENCE [LARGE SCALE GENOMIC DNA]</scope>
    <source>
        <strain evidence="1 2">YIT 12063</strain>
    </source>
</reference>
<evidence type="ECO:0000313" key="1">
    <source>
        <dbReference type="EMBL" id="EGX70752.1"/>
    </source>
</evidence>
<dbReference type="AlphaFoldDB" id="G1WIU4"/>
<keyword evidence="2" id="KW-1185">Reference proteome</keyword>